<dbReference type="AlphaFoldDB" id="Q45830"/>
<feature type="chain" id="PRO_5038565869" description="VanZ-like domain-containing protein" evidence="2">
    <location>
        <begin position="26"/>
        <end position="161"/>
    </location>
</feature>
<protein>
    <recommendedName>
        <fullName evidence="3">VanZ-like domain-containing protein</fullName>
    </recommendedName>
</protein>
<feature type="transmembrane region" description="Helical" evidence="1">
    <location>
        <begin position="133"/>
        <end position="153"/>
    </location>
</feature>
<sequence length="161" mass="19110">MKKIFLILLCILCFSFIFYNSSQNANVSNDRSYRITNDLRNFYRKLKGENQRSYTKLPTNPRDEKINIFIRKNAHAFEYFLLACVVTIIIFSLGLKGRYAVVYIWFICLFYAVLDEFHQLYVPGRTSLVSDVLVDFLGANIGMWISYFVYYVILKKFIRKK</sequence>
<feature type="signal peptide" evidence="2">
    <location>
        <begin position="1"/>
        <end position="25"/>
    </location>
</feature>
<proteinExistence type="predicted"/>
<evidence type="ECO:0000256" key="1">
    <source>
        <dbReference type="SAM" id="Phobius"/>
    </source>
</evidence>
<evidence type="ECO:0000313" key="4">
    <source>
        <dbReference type="EMBL" id="AAA75488.1"/>
    </source>
</evidence>
<dbReference type="EMBL" id="L14744">
    <property type="protein sequence ID" value="AAA75488.1"/>
    <property type="molecule type" value="Genomic_DNA"/>
</dbReference>
<keyword evidence="2" id="KW-0732">Signal</keyword>
<dbReference type="NCBIfam" id="NF037970">
    <property type="entry name" value="vanZ_1"/>
    <property type="match status" value="1"/>
</dbReference>
<dbReference type="OMA" id="WHQSFEP"/>
<feature type="domain" description="VanZ-like" evidence="3">
    <location>
        <begin position="7"/>
        <end position="149"/>
    </location>
</feature>
<dbReference type="InterPro" id="IPR016747">
    <property type="entry name" value="Phosphotransbutyrylase"/>
</dbReference>
<dbReference type="GeneID" id="44999561"/>
<evidence type="ECO:0000259" key="3">
    <source>
        <dbReference type="Pfam" id="PF04892"/>
    </source>
</evidence>
<dbReference type="Pfam" id="PF04892">
    <property type="entry name" value="VanZ"/>
    <property type="match status" value="1"/>
</dbReference>
<name>Q45830_CLOAT</name>
<feature type="transmembrane region" description="Helical" evidence="1">
    <location>
        <begin position="76"/>
        <end position="95"/>
    </location>
</feature>
<organism evidence="4">
    <name type="scientific">Clostridium acetobutylicum</name>
    <dbReference type="NCBI Taxonomy" id="1488"/>
    <lineage>
        <taxon>Bacteria</taxon>
        <taxon>Bacillati</taxon>
        <taxon>Bacillota</taxon>
        <taxon>Clostridia</taxon>
        <taxon>Eubacteriales</taxon>
        <taxon>Clostridiaceae</taxon>
        <taxon>Clostridium</taxon>
    </lineage>
</organism>
<reference evidence="4" key="1">
    <citation type="journal article" date="1993" name="Gene">
        <title>Sequence and arrangement of two genes of the butyrate-synthesis pathway of Clostridium acetobutylicum ATCC 824.</title>
        <authorList>
            <person name="Walter K.A."/>
            <person name="Nair R.V."/>
            <person name="Cary J.W."/>
            <person name="Bennett G.N."/>
            <person name="Papoutsakis E.T."/>
        </authorList>
    </citation>
    <scope>NUCLEOTIDE SEQUENCE</scope>
</reference>
<dbReference type="PIRSF" id="PIRSF019083">
    <property type="entry name" value="UCP019083_VanZ"/>
    <property type="match status" value="1"/>
</dbReference>
<dbReference type="InterPro" id="IPR006976">
    <property type="entry name" value="VanZ-like"/>
</dbReference>
<keyword evidence="1" id="KW-0472">Membrane</keyword>
<dbReference type="PIR" id="I40820">
    <property type="entry name" value="I40820"/>
</dbReference>
<evidence type="ECO:0000256" key="2">
    <source>
        <dbReference type="SAM" id="SignalP"/>
    </source>
</evidence>
<accession>Q45830</accession>
<feature type="transmembrane region" description="Helical" evidence="1">
    <location>
        <begin position="102"/>
        <end position="121"/>
    </location>
</feature>
<dbReference type="RefSeq" id="WP_010966355.1">
    <property type="nucleotide sequence ID" value="NZ_CP030018.1"/>
</dbReference>
<keyword evidence="1" id="KW-1133">Transmembrane helix</keyword>
<keyword evidence="1" id="KW-0812">Transmembrane</keyword>
<dbReference type="PIR" id="C97278">
    <property type="entry name" value="C97278"/>
</dbReference>